<evidence type="ECO:0000256" key="3">
    <source>
        <dbReference type="ARBA" id="ARBA00012274"/>
    </source>
</evidence>
<organism evidence="17">
    <name type="scientific">viral metagenome</name>
    <dbReference type="NCBI Taxonomy" id="1070528"/>
    <lineage>
        <taxon>unclassified sequences</taxon>
        <taxon>metagenomes</taxon>
        <taxon>organismal metagenomes</taxon>
    </lineage>
</organism>
<dbReference type="InterPro" id="IPR000788">
    <property type="entry name" value="RNR_lg_C"/>
</dbReference>
<keyword evidence="6" id="KW-0237">DNA synthesis</keyword>
<dbReference type="AlphaFoldDB" id="A0A6M3JXF9"/>
<evidence type="ECO:0000313" key="16">
    <source>
        <dbReference type="EMBL" id="QJA60252.1"/>
    </source>
</evidence>
<dbReference type="InterPro" id="IPR024434">
    <property type="entry name" value="TSCPD_dom"/>
</dbReference>
<dbReference type="PRINTS" id="PR01183">
    <property type="entry name" value="RIBORDTASEM1"/>
</dbReference>
<comment type="cofactor">
    <cofactor evidence="1">
        <name>adenosylcob(III)alamin</name>
        <dbReference type="ChEBI" id="CHEBI:18408"/>
    </cofactor>
</comment>
<dbReference type="SUPFAM" id="SSF51998">
    <property type="entry name" value="PFL-like glycyl radical enzymes"/>
    <property type="match status" value="1"/>
</dbReference>
<evidence type="ECO:0000256" key="9">
    <source>
        <dbReference type="ARBA" id="ARBA00023157"/>
    </source>
</evidence>
<dbReference type="GO" id="GO:0031419">
    <property type="term" value="F:cobalamin binding"/>
    <property type="evidence" value="ECO:0007669"/>
    <property type="project" value="UniProtKB-KW"/>
</dbReference>
<evidence type="ECO:0000256" key="13">
    <source>
        <dbReference type="ARBA" id="ARBA00047754"/>
    </source>
</evidence>
<evidence type="ECO:0000256" key="4">
    <source>
        <dbReference type="ARBA" id="ARBA00014409"/>
    </source>
</evidence>
<accession>A0A6M3JXF9</accession>
<evidence type="ECO:0000256" key="12">
    <source>
        <dbReference type="ARBA" id="ARBA00033050"/>
    </source>
</evidence>
<gene>
    <name evidence="17" type="ORF">MM415A02406_0011</name>
    <name evidence="16" type="ORF">MM415B01152_0032</name>
</gene>
<dbReference type="PANTHER" id="PTHR43371">
    <property type="entry name" value="VITAMIN B12-DEPENDENT RIBONUCLEOTIDE REDUCTASE"/>
    <property type="match status" value="1"/>
</dbReference>
<keyword evidence="8" id="KW-0560">Oxidoreductase</keyword>
<dbReference type="GO" id="GO:0000166">
    <property type="term" value="F:nucleotide binding"/>
    <property type="evidence" value="ECO:0007669"/>
    <property type="project" value="UniProtKB-KW"/>
</dbReference>
<dbReference type="PANTHER" id="PTHR43371:SF1">
    <property type="entry name" value="RIBONUCLEOSIDE-DIPHOSPHATE REDUCTASE"/>
    <property type="match status" value="1"/>
</dbReference>
<dbReference type="InterPro" id="IPR013344">
    <property type="entry name" value="RNR_NrdJ/NrdZ"/>
</dbReference>
<name>A0A6M3JXF9_9ZZZZ</name>
<keyword evidence="9" id="KW-1015">Disulfide bond</keyword>
<evidence type="ECO:0000256" key="11">
    <source>
        <dbReference type="ARBA" id="ARBA00025437"/>
    </source>
</evidence>
<feature type="domain" description="Ribonucleotide reductase large subunit C-terminal" evidence="14">
    <location>
        <begin position="39"/>
        <end position="181"/>
    </location>
</feature>
<dbReference type="Pfam" id="PF12637">
    <property type="entry name" value="TSCPD"/>
    <property type="match status" value="1"/>
</dbReference>
<dbReference type="CDD" id="cd02888">
    <property type="entry name" value="RNR_II_dimer"/>
    <property type="match status" value="1"/>
</dbReference>
<evidence type="ECO:0000256" key="1">
    <source>
        <dbReference type="ARBA" id="ARBA00001922"/>
    </source>
</evidence>
<feature type="domain" description="TSCPD" evidence="15">
    <location>
        <begin position="506"/>
        <end position="602"/>
    </location>
</feature>
<keyword evidence="5" id="KW-0846">Cobalamin</keyword>
<keyword evidence="10" id="KW-0170">Cobalt</keyword>
<comment type="catalytic activity">
    <reaction evidence="13">
        <text>a 2'-deoxyribonucleoside 5'-diphosphate + [thioredoxin]-disulfide + H2O = a ribonucleoside 5'-diphosphate + [thioredoxin]-dithiol</text>
        <dbReference type="Rhea" id="RHEA:23252"/>
        <dbReference type="Rhea" id="RHEA-COMP:10698"/>
        <dbReference type="Rhea" id="RHEA-COMP:10700"/>
        <dbReference type="ChEBI" id="CHEBI:15377"/>
        <dbReference type="ChEBI" id="CHEBI:29950"/>
        <dbReference type="ChEBI" id="CHEBI:50058"/>
        <dbReference type="ChEBI" id="CHEBI:57930"/>
        <dbReference type="ChEBI" id="CHEBI:73316"/>
        <dbReference type="EC" id="1.17.4.1"/>
    </reaction>
</comment>
<comment type="function">
    <text evidence="11">Catalyzes the reduction of ribonucleotides to deoxyribonucleotides. May function to provide a pool of deoxyribonucleotide precursors for DNA repair during oxygen limitation and/or for immediate growth after restoration of oxygen.</text>
</comment>
<reference evidence="17" key="1">
    <citation type="submission" date="2020-03" db="EMBL/GenBank/DDBJ databases">
        <title>The deep terrestrial virosphere.</title>
        <authorList>
            <person name="Holmfeldt K."/>
            <person name="Nilsson E."/>
            <person name="Simone D."/>
            <person name="Lopez-Fernandez M."/>
            <person name="Wu X."/>
            <person name="de Brujin I."/>
            <person name="Lundin D."/>
            <person name="Andersson A."/>
            <person name="Bertilsson S."/>
            <person name="Dopson M."/>
        </authorList>
    </citation>
    <scope>NUCLEOTIDE SEQUENCE</scope>
    <source>
        <strain evidence="17">MM415A02406</strain>
        <strain evidence="16">MM415B01152</strain>
    </source>
</reference>
<feature type="domain" description="Ribonucleotide reductase large subunit C-terminal" evidence="14">
    <location>
        <begin position="187"/>
        <end position="348"/>
    </location>
</feature>
<dbReference type="EMBL" id="MT141401">
    <property type="protein sequence ID" value="QJA60252.1"/>
    <property type="molecule type" value="Genomic_DNA"/>
</dbReference>
<dbReference type="EMBL" id="MT142019">
    <property type="protein sequence ID" value="QJA73335.1"/>
    <property type="molecule type" value="Genomic_DNA"/>
</dbReference>
<dbReference type="Gene3D" id="3.20.70.20">
    <property type="match status" value="1"/>
</dbReference>
<evidence type="ECO:0000256" key="7">
    <source>
        <dbReference type="ARBA" id="ARBA00022741"/>
    </source>
</evidence>
<evidence type="ECO:0000256" key="8">
    <source>
        <dbReference type="ARBA" id="ARBA00023002"/>
    </source>
</evidence>
<evidence type="ECO:0000313" key="17">
    <source>
        <dbReference type="EMBL" id="QJA73335.1"/>
    </source>
</evidence>
<evidence type="ECO:0000259" key="15">
    <source>
        <dbReference type="Pfam" id="PF12637"/>
    </source>
</evidence>
<dbReference type="EC" id="1.17.4.1" evidence="3"/>
<evidence type="ECO:0000256" key="10">
    <source>
        <dbReference type="ARBA" id="ARBA00023285"/>
    </source>
</evidence>
<comment type="similarity">
    <text evidence="2">Belongs to the ribonucleoside diphosphate reductase class-2 family.</text>
</comment>
<evidence type="ECO:0000256" key="5">
    <source>
        <dbReference type="ARBA" id="ARBA00022628"/>
    </source>
</evidence>
<evidence type="ECO:0000256" key="2">
    <source>
        <dbReference type="ARBA" id="ARBA00007405"/>
    </source>
</evidence>
<evidence type="ECO:0000259" key="14">
    <source>
        <dbReference type="Pfam" id="PF02867"/>
    </source>
</evidence>
<keyword evidence="7" id="KW-0547">Nucleotide-binding</keyword>
<evidence type="ECO:0000256" key="6">
    <source>
        <dbReference type="ARBA" id="ARBA00022634"/>
    </source>
</evidence>
<sequence>MLERVSFGNLDYYNMMAELKFLPNSPTLFNLGTGQGTYAACYALYVDDSLDSIMDVARKSAILQKWGGGVGYYVSDLRPKGSPVRSTQGSACGPLSVIHLYQAVADMITQGGKRHGAQIAVMNCTHPDIHEFIHCKAVPPECFCSKCPLQDDCENDRNKELNTFNLSVACTEEFMSTAVQDPESPEGKLLQEMAENAWQMGDPGILFIDSINVGNPHVKTLGRLKGANPCGETPLFNNEACNLGSINLTKFVLPDNTIDWHGLAETTKLAVRYLDQVMEEKAYPLPEVVEAVERTRKLGLGVMGWADMLALLRMPYDSKEAVDLGGDIMEYIQEAAHTESRLIGKEKGCDWGLDRRHTTLTCIAPTGTISILAGCSSGIEPHHSLKHTRTMGDGTLLTEEIDFGGFTPKTALEIPWEYHIKHQAGFQEFVDLAVSKTVNMPNTATTTDIWNAFVYAWQEGCKGSTVYRDRSKTQQVLNVPTPPPTPQAAVLNRPIRRRLPRTAPAVRHKFSVGGTDGYLHHSSFKDGKLGELFITMSNQGSTIDGLLNALAIITSIALQHGVSEELIEEKFRKTKFEPSGLTDDPNVPIATSILNYIARYLAPKNAAQIVDTDTGMFCEECGAAAVMEEGCQRCSNSCGWSRCG</sequence>
<protein>
    <recommendedName>
        <fullName evidence="4">Vitamin B12-dependent ribonucleotide reductase</fullName>
        <ecNumber evidence="3">1.17.4.1</ecNumber>
    </recommendedName>
    <alternativeName>
        <fullName evidence="12">Ribonucleoside-diphosphate reductase NrdJ</fullName>
    </alternativeName>
</protein>
<dbReference type="GO" id="GO:0071897">
    <property type="term" value="P:DNA biosynthetic process"/>
    <property type="evidence" value="ECO:0007669"/>
    <property type="project" value="UniProtKB-KW"/>
</dbReference>
<dbReference type="GO" id="GO:0004748">
    <property type="term" value="F:ribonucleoside-diphosphate reductase activity, thioredoxin disulfide as acceptor"/>
    <property type="evidence" value="ECO:0007669"/>
    <property type="project" value="UniProtKB-EC"/>
</dbReference>
<feature type="domain" description="Ribonucleotide reductase large subunit C-terminal" evidence="14">
    <location>
        <begin position="409"/>
        <end position="467"/>
    </location>
</feature>
<dbReference type="Pfam" id="PF02867">
    <property type="entry name" value="Ribonuc_red_lgC"/>
    <property type="match status" value="3"/>
</dbReference>
<proteinExistence type="inferred from homology"/>
<dbReference type="InterPro" id="IPR050862">
    <property type="entry name" value="RdRp_reductase_class-2"/>
</dbReference>